<sequence>MSAMRLSFILVVILLAHLPDFSIQQYYRDERYYPPPRWNDPKYYDNYYRYTHNLPISGYYGFGYGNYGYGRDDYGRDRGYNNGRSVNGDAGGASYHPDYYYNRGVSGAEYYNNLPYGGYYRGYYDDDYYMRGRSYASPSGYYHDPQGYYYGQAPYDDYYRRYPLTPGYGAYDYYYYGQNMQDYHPPAKNVDPFPGQFAGFGSVYFVRGGPHVELQCNLSKDGNKLVSSVVWVKVENAYRPFPYGPPPYTANPYYCSSGGCLDKAIDLTEKRFIADMHGDIATLHIYDLQPRDYGVYRCSGTVQANSGSSGDTNTIYQIVEFFN</sequence>
<proteinExistence type="predicted"/>
<dbReference type="AlphaFoldDB" id="A0A7M7KJC6"/>
<reference evidence="3" key="1">
    <citation type="submission" date="2021-01" db="UniProtKB">
        <authorList>
            <consortium name="EnsemblMetazoa"/>
        </authorList>
    </citation>
    <scope>IDENTIFICATION</scope>
</reference>
<evidence type="ECO:0000313" key="3">
    <source>
        <dbReference type="EnsemblMetazoa" id="XP_022666804"/>
    </source>
</evidence>
<dbReference type="Proteomes" id="UP000594260">
    <property type="component" value="Unplaced"/>
</dbReference>
<feature type="chain" id="PRO_5029843268" description="Ig-like domain-containing protein" evidence="1">
    <location>
        <begin position="25"/>
        <end position="323"/>
    </location>
</feature>
<keyword evidence="4" id="KW-1185">Reference proteome</keyword>
<evidence type="ECO:0000313" key="4">
    <source>
        <dbReference type="Proteomes" id="UP000594260"/>
    </source>
</evidence>
<dbReference type="KEGG" id="vde:111252729"/>
<protein>
    <recommendedName>
        <fullName evidence="2">Ig-like domain-containing protein</fullName>
    </recommendedName>
</protein>
<dbReference type="GeneID" id="111252729"/>
<evidence type="ECO:0000259" key="2">
    <source>
        <dbReference type="PROSITE" id="PS50835"/>
    </source>
</evidence>
<name>A0A7M7KJC6_VARDE</name>
<dbReference type="EnsemblMetazoa" id="XM_022811069">
    <property type="protein sequence ID" value="XP_022666804"/>
    <property type="gene ID" value="LOC111252729"/>
</dbReference>
<dbReference type="InParanoid" id="A0A7M7KJC6"/>
<organism evidence="3 4">
    <name type="scientific">Varroa destructor</name>
    <name type="common">Honeybee mite</name>
    <dbReference type="NCBI Taxonomy" id="109461"/>
    <lineage>
        <taxon>Eukaryota</taxon>
        <taxon>Metazoa</taxon>
        <taxon>Ecdysozoa</taxon>
        <taxon>Arthropoda</taxon>
        <taxon>Chelicerata</taxon>
        <taxon>Arachnida</taxon>
        <taxon>Acari</taxon>
        <taxon>Parasitiformes</taxon>
        <taxon>Mesostigmata</taxon>
        <taxon>Gamasina</taxon>
        <taxon>Dermanyssoidea</taxon>
        <taxon>Varroidae</taxon>
        <taxon>Varroa</taxon>
    </lineage>
</organism>
<dbReference type="RefSeq" id="XP_022666804.1">
    <property type="nucleotide sequence ID" value="XM_022811069.1"/>
</dbReference>
<feature type="domain" description="Ig-like" evidence="2">
    <location>
        <begin position="186"/>
        <end position="316"/>
    </location>
</feature>
<feature type="signal peptide" evidence="1">
    <location>
        <begin position="1"/>
        <end position="24"/>
    </location>
</feature>
<dbReference type="InterPro" id="IPR007110">
    <property type="entry name" value="Ig-like_dom"/>
</dbReference>
<dbReference type="Gene3D" id="2.60.40.10">
    <property type="entry name" value="Immunoglobulins"/>
    <property type="match status" value="1"/>
</dbReference>
<dbReference type="InterPro" id="IPR013783">
    <property type="entry name" value="Ig-like_fold"/>
</dbReference>
<evidence type="ECO:0000256" key="1">
    <source>
        <dbReference type="SAM" id="SignalP"/>
    </source>
</evidence>
<dbReference type="InterPro" id="IPR036179">
    <property type="entry name" value="Ig-like_dom_sf"/>
</dbReference>
<keyword evidence="1" id="KW-0732">Signal</keyword>
<dbReference type="SUPFAM" id="SSF48726">
    <property type="entry name" value="Immunoglobulin"/>
    <property type="match status" value="1"/>
</dbReference>
<accession>A0A7M7KJC6</accession>
<dbReference type="OrthoDB" id="6513029at2759"/>
<dbReference type="PROSITE" id="PS50835">
    <property type="entry name" value="IG_LIKE"/>
    <property type="match status" value="1"/>
</dbReference>